<evidence type="ECO:0000256" key="2">
    <source>
        <dbReference type="ARBA" id="ARBA00022485"/>
    </source>
</evidence>
<dbReference type="KEGG" id="fia:NA23_03415"/>
<reference evidence="8 9" key="1">
    <citation type="journal article" date="2015" name="Stand. Genomic Sci.">
        <title>Genome sequence of a native-feather degrading extremely thermophilic Eubacterium, Fervidobacterium islandicum AW-1.</title>
        <authorList>
            <person name="Lee Y.J."/>
            <person name="Jeong H."/>
            <person name="Park G.S."/>
            <person name="Kwak Y."/>
            <person name="Lee S.J."/>
            <person name="Lee S.J."/>
            <person name="Park M.K."/>
            <person name="Kim J.Y."/>
            <person name="Kang H.K."/>
            <person name="Shin J.H."/>
            <person name="Lee D.W."/>
        </authorList>
    </citation>
    <scope>NUCLEOTIDE SEQUENCE [LARGE SCALE GENOMIC DNA]</scope>
    <source>
        <strain evidence="8 9">AW-1</strain>
    </source>
</reference>
<comment type="similarity">
    <text evidence="1">Belongs to the class-I fumarase family.</text>
</comment>
<dbReference type="EMBL" id="CP014334">
    <property type="protein sequence ID" value="AMW32434.1"/>
    <property type="molecule type" value="Genomic_DNA"/>
</dbReference>
<evidence type="ECO:0000313" key="9">
    <source>
        <dbReference type="Proteomes" id="UP000093740"/>
    </source>
</evidence>
<proteinExistence type="inferred from homology"/>
<dbReference type="GO" id="GO:0016829">
    <property type="term" value="F:lyase activity"/>
    <property type="evidence" value="ECO:0007669"/>
    <property type="project" value="UniProtKB-KW"/>
</dbReference>
<dbReference type="AlphaFoldDB" id="A0AAI8CKU0"/>
<dbReference type="InterPro" id="IPR051208">
    <property type="entry name" value="Class-I_Fumarase/Tartrate_DH"/>
</dbReference>
<organism evidence="8 9">
    <name type="scientific">Fervidobacterium islandicum</name>
    <dbReference type="NCBI Taxonomy" id="2423"/>
    <lineage>
        <taxon>Bacteria</taxon>
        <taxon>Thermotogati</taxon>
        <taxon>Thermotogota</taxon>
        <taxon>Thermotogae</taxon>
        <taxon>Thermotogales</taxon>
        <taxon>Fervidobacteriaceae</taxon>
        <taxon>Fervidobacterium</taxon>
    </lineage>
</organism>
<name>A0AAI8CKU0_FERIS</name>
<dbReference type="InterPro" id="IPR004646">
    <property type="entry name" value="Fe-S_hydro-lyase_TtdA-typ_cat"/>
</dbReference>
<keyword evidence="5" id="KW-0411">Iron-sulfur</keyword>
<evidence type="ECO:0000256" key="6">
    <source>
        <dbReference type="ARBA" id="ARBA00023239"/>
    </source>
</evidence>
<evidence type="ECO:0000256" key="5">
    <source>
        <dbReference type="ARBA" id="ARBA00023014"/>
    </source>
</evidence>
<dbReference type="PANTHER" id="PTHR30389:SF17">
    <property type="entry name" value="L(+)-TARTRATE DEHYDRATASE SUBUNIT ALPHA-RELATED"/>
    <property type="match status" value="1"/>
</dbReference>
<keyword evidence="6" id="KW-0456">Lyase</keyword>
<dbReference type="RefSeq" id="WP_052107054.1">
    <property type="nucleotide sequence ID" value="NZ_CP014334.2"/>
</dbReference>
<dbReference type="GO" id="GO:0051539">
    <property type="term" value="F:4 iron, 4 sulfur cluster binding"/>
    <property type="evidence" value="ECO:0007669"/>
    <property type="project" value="UniProtKB-KW"/>
</dbReference>
<keyword evidence="9" id="KW-1185">Reference proteome</keyword>
<sequence>MRLVSNQQIYEKVCEKLVEMNTRLNPDMRKVFENYSGPFADEIRQNIKIAAEKKLPLCQDTGMVEFFVFRPYDLLLEEPLQLTLSKAVKDTYEKNGYRKSTVLDPLYSRKNNLDNLPAVIHEFEVENSSELEIWMIAKGGGSENLTALYMMSPSSSEDEVIVVVTQHIQKNGPNACPPINVGIGIGGTADMAILISRFALFTGDEYNPKLTYLEKYENLAKKLQELINDLHIGVQALGAGPTCNAVKVYAYPTHIATLPLAISVDCYLSRTGRVIINA</sequence>
<evidence type="ECO:0000313" key="8">
    <source>
        <dbReference type="EMBL" id="AMW32434.1"/>
    </source>
</evidence>
<dbReference type="Proteomes" id="UP000093740">
    <property type="component" value="Chromosome"/>
</dbReference>
<gene>
    <name evidence="8" type="ORF">NA23_03415</name>
</gene>
<accession>A0AAI8CKU0</accession>
<evidence type="ECO:0000259" key="7">
    <source>
        <dbReference type="Pfam" id="PF05681"/>
    </source>
</evidence>
<evidence type="ECO:0000256" key="3">
    <source>
        <dbReference type="ARBA" id="ARBA00022723"/>
    </source>
</evidence>
<keyword evidence="2" id="KW-0004">4Fe-4S</keyword>
<feature type="domain" description="Fe-S hydro-lyase tartrate dehydratase alpha-type catalytic" evidence="7">
    <location>
        <begin position="39"/>
        <end position="273"/>
    </location>
</feature>
<keyword evidence="4" id="KW-0408">Iron</keyword>
<evidence type="ECO:0000256" key="4">
    <source>
        <dbReference type="ARBA" id="ARBA00023004"/>
    </source>
</evidence>
<keyword evidence="3" id="KW-0479">Metal-binding</keyword>
<protein>
    <submittedName>
        <fullName evidence="8">Fumarate hydratase</fullName>
    </submittedName>
</protein>
<evidence type="ECO:0000256" key="1">
    <source>
        <dbReference type="ARBA" id="ARBA00008876"/>
    </source>
</evidence>
<dbReference type="GO" id="GO:0046872">
    <property type="term" value="F:metal ion binding"/>
    <property type="evidence" value="ECO:0007669"/>
    <property type="project" value="UniProtKB-KW"/>
</dbReference>
<dbReference type="Pfam" id="PF05681">
    <property type="entry name" value="Fumerase"/>
    <property type="match status" value="1"/>
</dbReference>
<dbReference type="PANTHER" id="PTHR30389">
    <property type="entry name" value="FUMARATE HYDRATASE-RELATED"/>
    <property type="match status" value="1"/>
</dbReference>
<dbReference type="NCBIfam" id="TIGR00722">
    <property type="entry name" value="ttdA_fumA_fumB"/>
    <property type="match status" value="1"/>
</dbReference>